<gene>
    <name evidence="3" type="ORF">B296_00058242</name>
</gene>
<dbReference type="InterPro" id="IPR045843">
    <property type="entry name" value="IND-like"/>
</dbReference>
<keyword evidence="2" id="KW-0539">Nucleus</keyword>
<organism evidence="3 4">
    <name type="scientific">Ensete ventricosum</name>
    <name type="common">Abyssinian banana</name>
    <name type="synonym">Musa ensete</name>
    <dbReference type="NCBI Taxonomy" id="4639"/>
    <lineage>
        <taxon>Eukaryota</taxon>
        <taxon>Viridiplantae</taxon>
        <taxon>Streptophyta</taxon>
        <taxon>Embryophyta</taxon>
        <taxon>Tracheophyta</taxon>
        <taxon>Spermatophyta</taxon>
        <taxon>Magnoliopsida</taxon>
        <taxon>Liliopsida</taxon>
        <taxon>Zingiberales</taxon>
        <taxon>Musaceae</taxon>
        <taxon>Ensete</taxon>
    </lineage>
</organism>
<reference evidence="3 4" key="1">
    <citation type="journal article" date="2014" name="Agronomy (Basel)">
        <title>A Draft Genome Sequence for Ensete ventricosum, the Drought-Tolerant Tree Against Hunger.</title>
        <authorList>
            <person name="Harrison J."/>
            <person name="Moore K.A."/>
            <person name="Paszkiewicz K."/>
            <person name="Jones T."/>
            <person name="Grant M."/>
            <person name="Ambacheew D."/>
            <person name="Muzemil S."/>
            <person name="Studholme D.J."/>
        </authorList>
    </citation>
    <scope>NUCLEOTIDE SEQUENCE [LARGE SCALE GENOMIC DNA]</scope>
</reference>
<evidence type="ECO:0000256" key="1">
    <source>
        <dbReference type="ARBA" id="ARBA00004123"/>
    </source>
</evidence>
<accession>A0A426WWW7</accession>
<name>A0A426WWW7_ENSVE</name>
<dbReference type="GO" id="GO:0005634">
    <property type="term" value="C:nucleus"/>
    <property type="evidence" value="ECO:0007669"/>
    <property type="project" value="UniProtKB-SubCell"/>
</dbReference>
<dbReference type="Proteomes" id="UP000287651">
    <property type="component" value="Unassembled WGS sequence"/>
</dbReference>
<proteinExistence type="predicted"/>
<dbReference type="GO" id="GO:0000978">
    <property type="term" value="F:RNA polymerase II cis-regulatory region sequence-specific DNA binding"/>
    <property type="evidence" value="ECO:0007669"/>
    <property type="project" value="TreeGrafter"/>
</dbReference>
<dbReference type="AlphaFoldDB" id="A0A426WWW7"/>
<comment type="subcellular location">
    <subcellularLocation>
        <location evidence="1">Nucleus</location>
    </subcellularLocation>
</comment>
<dbReference type="EMBL" id="AMZH03036414">
    <property type="protein sequence ID" value="RRT31728.1"/>
    <property type="molecule type" value="Genomic_DNA"/>
</dbReference>
<evidence type="ECO:0000313" key="3">
    <source>
        <dbReference type="EMBL" id="RRT31728.1"/>
    </source>
</evidence>
<dbReference type="PANTHER" id="PTHR16223:SF53">
    <property type="entry name" value="TRANSCRIPTION FACTOR BHLH68-LIKE"/>
    <property type="match status" value="1"/>
</dbReference>
<evidence type="ECO:0000256" key="2">
    <source>
        <dbReference type="ARBA" id="ARBA00023242"/>
    </source>
</evidence>
<protein>
    <submittedName>
        <fullName evidence="3">Uncharacterized protein</fullName>
    </submittedName>
</protein>
<feature type="non-terminal residue" evidence="3">
    <location>
        <position position="1"/>
    </location>
</feature>
<comment type="caution">
    <text evidence="3">The sequence shown here is derived from an EMBL/GenBank/DDBJ whole genome shotgun (WGS) entry which is preliminary data.</text>
</comment>
<dbReference type="PANTHER" id="PTHR16223">
    <property type="entry name" value="TRANSCRIPTION FACTOR BHLH83-RELATED"/>
    <property type="match status" value="1"/>
</dbReference>
<dbReference type="GO" id="GO:0000981">
    <property type="term" value="F:DNA-binding transcription factor activity, RNA polymerase II-specific"/>
    <property type="evidence" value="ECO:0007669"/>
    <property type="project" value="TreeGrafter"/>
</dbReference>
<evidence type="ECO:0000313" key="4">
    <source>
        <dbReference type="Proteomes" id="UP000287651"/>
    </source>
</evidence>
<sequence>FSDCHGGCRTYNEGLVEEEDKCTHSPYSAKVMENWKDQTLYTSTNTHMVDIKHEDAQTGHDYHYGKDQESQAARSSWSQAVPASSPRSCVTTSFSSNMLEFFSDCKGQRKHHQFDHSAEVRRRRRGFAVCYISSLTIISSSTACHKIAHLTCSSNDGVSLKKARVQASSAHSLLKVLICKVLILVYLYWLQVRKEKLGDRVAALHQLVAPFGKVGVPYYILLRSICIITTWLSSDIPPFCRLTLRLYSLKPLATSDSSTVKSRSFVCVCFELPVPAIWIKEHDTVLPSLKCRLPHDHLHQQDADGEPKNLRSRGLCLVPVSFILHVGNHNGADFWADSFGMGLR</sequence>